<evidence type="ECO:0000256" key="8">
    <source>
        <dbReference type="ARBA" id="ARBA00022989"/>
    </source>
</evidence>
<evidence type="ECO:0000256" key="3">
    <source>
        <dbReference type="ARBA" id="ARBA00012374"/>
    </source>
</evidence>
<evidence type="ECO:0000256" key="12">
    <source>
        <dbReference type="ARBA" id="ARBA00032932"/>
    </source>
</evidence>
<keyword evidence="6 14" id="KW-0812">Transmembrane</keyword>
<evidence type="ECO:0000256" key="11">
    <source>
        <dbReference type="ARBA" id="ARBA00032707"/>
    </source>
</evidence>
<comment type="caution">
    <text evidence="15">The sequence shown here is derived from an EMBL/GenBank/DDBJ whole genome shotgun (WGS) entry which is preliminary data.</text>
</comment>
<protein>
    <recommendedName>
        <fullName evidence="4">Undecaprenyl-diphosphatase</fullName>
        <ecNumber evidence="3">3.6.1.27</ecNumber>
    </recommendedName>
    <alternativeName>
        <fullName evidence="12">Bacitracin resistance protein</fullName>
    </alternativeName>
    <alternativeName>
        <fullName evidence="11">Undecaprenyl pyrophosphate phosphatase</fullName>
    </alternativeName>
</protein>
<evidence type="ECO:0000313" key="15">
    <source>
        <dbReference type="EMBL" id="PIS15995.1"/>
    </source>
</evidence>
<accession>A0A2H0WTQ6</accession>
<feature type="non-terminal residue" evidence="15">
    <location>
        <position position="217"/>
    </location>
</feature>
<keyword evidence="5" id="KW-1003">Cell membrane</keyword>
<evidence type="ECO:0000256" key="2">
    <source>
        <dbReference type="ARBA" id="ARBA00010621"/>
    </source>
</evidence>
<dbReference type="AlphaFoldDB" id="A0A2H0WTQ6"/>
<dbReference type="EC" id="3.6.1.27" evidence="3"/>
<name>A0A2H0WTQ6_9BACT</name>
<reference evidence="16" key="1">
    <citation type="submission" date="2017-09" db="EMBL/GenBank/DDBJ databases">
        <title>Depth-based differentiation of microbial function through sediment-hosted aquifers and enrichment of novel symbionts in the deep terrestrial subsurface.</title>
        <authorList>
            <person name="Probst A.J."/>
            <person name="Ladd B."/>
            <person name="Jarett J.K."/>
            <person name="Geller-Mcgrath D.E."/>
            <person name="Sieber C.M.K."/>
            <person name="Emerson J.B."/>
            <person name="Anantharaman K."/>
            <person name="Thomas B.C."/>
            <person name="Malmstrom R."/>
            <person name="Stieglmeier M."/>
            <person name="Klingl A."/>
            <person name="Woyke T."/>
            <person name="Ryan C.M."/>
            <person name="Banfield J.F."/>
        </authorList>
    </citation>
    <scope>NUCLEOTIDE SEQUENCE [LARGE SCALE GENOMIC DNA]</scope>
</reference>
<keyword evidence="8 14" id="KW-1133">Transmembrane helix</keyword>
<dbReference type="EMBL" id="PEZG01000017">
    <property type="protein sequence ID" value="PIS15995.1"/>
    <property type="molecule type" value="Genomic_DNA"/>
</dbReference>
<evidence type="ECO:0000256" key="5">
    <source>
        <dbReference type="ARBA" id="ARBA00022475"/>
    </source>
</evidence>
<feature type="transmembrane region" description="Helical" evidence="14">
    <location>
        <begin position="47"/>
        <end position="65"/>
    </location>
</feature>
<evidence type="ECO:0000256" key="10">
    <source>
        <dbReference type="ARBA" id="ARBA00023251"/>
    </source>
</evidence>
<dbReference type="PANTHER" id="PTHR30622:SF3">
    <property type="entry name" value="UNDECAPRENYL-DIPHOSPHATASE"/>
    <property type="match status" value="1"/>
</dbReference>
<dbReference type="GO" id="GO:0046677">
    <property type="term" value="P:response to antibiotic"/>
    <property type="evidence" value="ECO:0007669"/>
    <property type="project" value="UniProtKB-KW"/>
</dbReference>
<evidence type="ECO:0000256" key="13">
    <source>
        <dbReference type="ARBA" id="ARBA00047594"/>
    </source>
</evidence>
<evidence type="ECO:0000313" key="16">
    <source>
        <dbReference type="Proteomes" id="UP000231198"/>
    </source>
</evidence>
<feature type="transmembrane region" description="Helical" evidence="14">
    <location>
        <begin position="72"/>
        <end position="90"/>
    </location>
</feature>
<dbReference type="GO" id="GO:0005886">
    <property type="term" value="C:plasma membrane"/>
    <property type="evidence" value="ECO:0007669"/>
    <property type="project" value="UniProtKB-SubCell"/>
</dbReference>
<dbReference type="Proteomes" id="UP000231198">
    <property type="component" value="Unassembled WGS sequence"/>
</dbReference>
<evidence type="ECO:0000256" key="1">
    <source>
        <dbReference type="ARBA" id="ARBA00004651"/>
    </source>
</evidence>
<organism evidence="15 16">
    <name type="scientific">Candidatus Roizmanbacteria bacterium CG09_land_8_20_14_0_10_41_9</name>
    <dbReference type="NCBI Taxonomy" id="1974850"/>
    <lineage>
        <taxon>Bacteria</taxon>
        <taxon>Candidatus Roizmaniibacteriota</taxon>
    </lineage>
</organism>
<feature type="transmembrane region" description="Helical" evidence="14">
    <location>
        <begin position="96"/>
        <end position="117"/>
    </location>
</feature>
<dbReference type="Pfam" id="PF02673">
    <property type="entry name" value="BacA"/>
    <property type="match status" value="1"/>
</dbReference>
<evidence type="ECO:0000256" key="6">
    <source>
        <dbReference type="ARBA" id="ARBA00022692"/>
    </source>
</evidence>
<sequence length="217" mass="23960">MNVLNVVVFGIVEGLTEFLPISSTAHLIIASKVLNVAQTDFVKLFEVFIQSGAILAVVTLYYSYIRKNPQMLNTLAVSFIPTAVIGFFLYNIIKTVFFNSLPLIIVALFSFGLIFLIMEWCVKKKKIILQKSLSNIPLAVAFVIGLTQSIAVVPGVSRAGIVMVTMMILGYKRDESAQYSFLLAVPTILAASAYDLYKMRSVIESSQNNWIALTVGF</sequence>
<keyword evidence="7" id="KW-0378">Hydrolase</keyword>
<dbReference type="PANTHER" id="PTHR30622">
    <property type="entry name" value="UNDECAPRENYL-DIPHOSPHATASE"/>
    <property type="match status" value="1"/>
</dbReference>
<feature type="transmembrane region" description="Helical" evidence="14">
    <location>
        <begin position="177"/>
        <end position="197"/>
    </location>
</feature>
<feature type="transmembrane region" description="Helical" evidence="14">
    <location>
        <begin position="138"/>
        <end position="171"/>
    </location>
</feature>
<evidence type="ECO:0000256" key="14">
    <source>
        <dbReference type="SAM" id="Phobius"/>
    </source>
</evidence>
<keyword evidence="10" id="KW-0046">Antibiotic resistance</keyword>
<evidence type="ECO:0000256" key="9">
    <source>
        <dbReference type="ARBA" id="ARBA00023136"/>
    </source>
</evidence>
<proteinExistence type="inferred from homology"/>
<evidence type="ECO:0000256" key="7">
    <source>
        <dbReference type="ARBA" id="ARBA00022801"/>
    </source>
</evidence>
<dbReference type="InterPro" id="IPR003824">
    <property type="entry name" value="UppP"/>
</dbReference>
<dbReference type="GO" id="GO:0050380">
    <property type="term" value="F:undecaprenyl-diphosphatase activity"/>
    <property type="evidence" value="ECO:0007669"/>
    <property type="project" value="UniProtKB-EC"/>
</dbReference>
<gene>
    <name evidence="15" type="ORF">COT62_00680</name>
</gene>
<comment type="subcellular location">
    <subcellularLocation>
        <location evidence="1">Cell membrane</location>
        <topology evidence="1">Multi-pass membrane protein</topology>
    </subcellularLocation>
</comment>
<keyword evidence="9 14" id="KW-0472">Membrane</keyword>
<comment type="similarity">
    <text evidence="2">Belongs to the UppP family.</text>
</comment>
<comment type="catalytic activity">
    <reaction evidence="13">
        <text>di-trans,octa-cis-undecaprenyl diphosphate + H2O = di-trans,octa-cis-undecaprenyl phosphate + phosphate + H(+)</text>
        <dbReference type="Rhea" id="RHEA:28094"/>
        <dbReference type="ChEBI" id="CHEBI:15377"/>
        <dbReference type="ChEBI" id="CHEBI:15378"/>
        <dbReference type="ChEBI" id="CHEBI:43474"/>
        <dbReference type="ChEBI" id="CHEBI:58405"/>
        <dbReference type="ChEBI" id="CHEBI:60392"/>
        <dbReference type="EC" id="3.6.1.27"/>
    </reaction>
</comment>
<evidence type="ECO:0000256" key="4">
    <source>
        <dbReference type="ARBA" id="ARBA00021581"/>
    </source>
</evidence>